<proteinExistence type="predicted"/>
<name>A0AAV4CJB8_9GAST</name>
<evidence type="ECO:0000313" key="1">
    <source>
        <dbReference type="EMBL" id="GFO31782.1"/>
    </source>
</evidence>
<keyword evidence="2" id="KW-1185">Reference proteome</keyword>
<gene>
    <name evidence="1" type="ORF">PoB_005828700</name>
</gene>
<dbReference type="EMBL" id="BLXT01006428">
    <property type="protein sequence ID" value="GFO31782.1"/>
    <property type="molecule type" value="Genomic_DNA"/>
</dbReference>
<evidence type="ECO:0000313" key="2">
    <source>
        <dbReference type="Proteomes" id="UP000735302"/>
    </source>
</evidence>
<protein>
    <submittedName>
        <fullName evidence="1">Tigger transposable element-derived protein 4</fullName>
    </submittedName>
</protein>
<dbReference type="Gene3D" id="1.10.10.60">
    <property type="entry name" value="Homeodomain-like"/>
    <property type="match status" value="1"/>
</dbReference>
<reference evidence="1 2" key="1">
    <citation type="journal article" date="2021" name="Elife">
        <title>Chloroplast acquisition without the gene transfer in kleptoplastic sea slugs, Plakobranchus ocellatus.</title>
        <authorList>
            <person name="Maeda T."/>
            <person name="Takahashi S."/>
            <person name="Yoshida T."/>
            <person name="Shimamura S."/>
            <person name="Takaki Y."/>
            <person name="Nagai Y."/>
            <person name="Toyoda A."/>
            <person name="Suzuki Y."/>
            <person name="Arimoto A."/>
            <person name="Ishii H."/>
            <person name="Satoh N."/>
            <person name="Nishiyama T."/>
            <person name="Hasebe M."/>
            <person name="Maruyama T."/>
            <person name="Minagawa J."/>
            <person name="Obokata J."/>
            <person name="Shigenobu S."/>
        </authorList>
    </citation>
    <scope>NUCLEOTIDE SEQUENCE [LARGE SCALE GENOMIC DNA]</scope>
</reference>
<dbReference type="InterPro" id="IPR009057">
    <property type="entry name" value="Homeodomain-like_sf"/>
</dbReference>
<dbReference type="Proteomes" id="UP000735302">
    <property type="component" value="Unassembled WGS sequence"/>
</dbReference>
<dbReference type="SUPFAM" id="SSF46689">
    <property type="entry name" value="Homeodomain-like"/>
    <property type="match status" value="1"/>
</dbReference>
<dbReference type="AlphaFoldDB" id="A0AAV4CJB8"/>
<sequence>MCKACLQHGDLRLSGPSSSQGVSGGARTRNRRVSANFKTDSYPLCHRYPRQQKMEFFNFYSEELNRAKVIEEVENKAKTKAQISRDFEILSATLCTFLKDKDAIMSALTKSDFLPDRKRLKTTGYENLDRCLHTWSNQARTCKSPISGPIWFD</sequence>
<comment type="caution">
    <text evidence="1">The sequence shown here is derived from an EMBL/GenBank/DDBJ whole genome shotgun (WGS) entry which is preliminary data.</text>
</comment>
<organism evidence="1 2">
    <name type="scientific">Plakobranchus ocellatus</name>
    <dbReference type="NCBI Taxonomy" id="259542"/>
    <lineage>
        <taxon>Eukaryota</taxon>
        <taxon>Metazoa</taxon>
        <taxon>Spiralia</taxon>
        <taxon>Lophotrochozoa</taxon>
        <taxon>Mollusca</taxon>
        <taxon>Gastropoda</taxon>
        <taxon>Heterobranchia</taxon>
        <taxon>Euthyneura</taxon>
        <taxon>Panpulmonata</taxon>
        <taxon>Sacoglossa</taxon>
        <taxon>Placobranchoidea</taxon>
        <taxon>Plakobranchidae</taxon>
        <taxon>Plakobranchus</taxon>
    </lineage>
</organism>
<accession>A0AAV4CJB8</accession>